<sequence>MGVFPLSKEIVLPKVLYVPNLNCTLISMAKLLKHTNCFAMVTDTICVLQDRFTRTMIGAGEERDGVYYFTDIVSANSNKAVFGSDQALWHQRLGHPSSSVFSSLDLFSQSSVSASSSPCDVCFRAKQTREVFFDSLNKTTECFSLIHVDVWGLDRVPSSCGAVYFLTIVDDFSRAVWTYLLLEKSEVKKVLPEFLAYTKKQFNKPVRSVRSDNGSEFMVLSSFFRSKGIVHQTSCVATPQQNGRVERKHRHILYVARSLLFQSHLPVKFWGEAILTAAYLINRTAIHNGRTPSEILHGAKPDYNQLKVFGSACYTHRASRDKDKFGERSRLCVFVGYPFGKKGWKVYDINKKEFIISRDVVFREDVFPYVEPEIVSSPSSPTVVCDDYWMVLPVDTES</sequence>
<dbReference type="InterPro" id="IPR012337">
    <property type="entry name" value="RNaseH-like_sf"/>
</dbReference>
<accession>A0A6D2KPU1</accession>
<proteinExistence type="predicted"/>
<dbReference type="PROSITE" id="PS50994">
    <property type="entry name" value="INTEGRASE"/>
    <property type="match status" value="1"/>
</dbReference>
<dbReference type="OrthoDB" id="1105494at2759"/>
<name>A0A6D2KPU1_9BRAS</name>
<evidence type="ECO:0000313" key="2">
    <source>
        <dbReference type="EMBL" id="CAA7055108.1"/>
    </source>
</evidence>
<dbReference type="Proteomes" id="UP000467841">
    <property type="component" value="Unassembled WGS sequence"/>
</dbReference>
<dbReference type="InterPro" id="IPR025724">
    <property type="entry name" value="GAG-pre-integrase_dom"/>
</dbReference>
<dbReference type="Pfam" id="PF00665">
    <property type="entry name" value="rve"/>
    <property type="match status" value="1"/>
</dbReference>
<comment type="caution">
    <text evidence="2">The sequence shown here is derived from an EMBL/GenBank/DDBJ whole genome shotgun (WGS) entry which is preliminary data.</text>
</comment>
<dbReference type="EMBL" id="CACVBM020001606">
    <property type="protein sequence ID" value="CAA7055108.1"/>
    <property type="molecule type" value="Genomic_DNA"/>
</dbReference>
<dbReference type="Pfam" id="PF25597">
    <property type="entry name" value="SH3_retrovirus"/>
    <property type="match status" value="1"/>
</dbReference>
<dbReference type="PANTHER" id="PTHR42648">
    <property type="entry name" value="TRANSPOSASE, PUTATIVE-RELATED"/>
    <property type="match status" value="1"/>
</dbReference>
<feature type="domain" description="Integrase catalytic" evidence="1">
    <location>
        <begin position="143"/>
        <end position="300"/>
    </location>
</feature>
<dbReference type="InterPro" id="IPR057670">
    <property type="entry name" value="SH3_retrovirus"/>
</dbReference>
<evidence type="ECO:0000259" key="1">
    <source>
        <dbReference type="PROSITE" id="PS50994"/>
    </source>
</evidence>
<dbReference type="Gene3D" id="3.30.420.10">
    <property type="entry name" value="Ribonuclease H-like superfamily/Ribonuclease H"/>
    <property type="match status" value="1"/>
</dbReference>
<dbReference type="InterPro" id="IPR001584">
    <property type="entry name" value="Integrase_cat-core"/>
</dbReference>
<dbReference type="InterPro" id="IPR039537">
    <property type="entry name" value="Retrotran_Ty1/copia-like"/>
</dbReference>
<dbReference type="GO" id="GO:0015074">
    <property type="term" value="P:DNA integration"/>
    <property type="evidence" value="ECO:0007669"/>
    <property type="project" value="InterPro"/>
</dbReference>
<protein>
    <recommendedName>
        <fullName evidence="1">Integrase catalytic domain-containing protein</fullName>
    </recommendedName>
</protein>
<dbReference type="InterPro" id="IPR036397">
    <property type="entry name" value="RNaseH_sf"/>
</dbReference>
<dbReference type="GO" id="GO:0003676">
    <property type="term" value="F:nucleic acid binding"/>
    <property type="evidence" value="ECO:0007669"/>
    <property type="project" value="InterPro"/>
</dbReference>
<evidence type="ECO:0000313" key="3">
    <source>
        <dbReference type="Proteomes" id="UP000467841"/>
    </source>
</evidence>
<organism evidence="2 3">
    <name type="scientific">Microthlaspi erraticum</name>
    <dbReference type="NCBI Taxonomy" id="1685480"/>
    <lineage>
        <taxon>Eukaryota</taxon>
        <taxon>Viridiplantae</taxon>
        <taxon>Streptophyta</taxon>
        <taxon>Embryophyta</taxon>
        <taxon>Tracheophyta</taxon>
        <taxon>Spermatophyta</taxon>
        <taxon>Magnoliopsida</taxon>
        <taxon>eudicotyledons</taxon>
        <taxon>Gunneridae</taxon>
        <taxon>Pentapetalae</taxon>
        <taxon>rosids</taxon>
        <taxon>malvids</taxon>
        <taxon>Brassicales</taxon>
        <taxon>Brassicaceae</taxon>
        <taxon>Coluteocarpeae</taxon>
        <taxon>Microthlaspi</taxon>
    </lineage>
</organism>
<dbReference type="PANTHER" id="PTHR42648:SF31">
    <property type="entry name" value="RNA-DIRECTED DNA POLYMERASE"/>
    <property type="match status" value="1"/>
</dbReference>
<gene>
    <name evidence="2" type="ORF">MERR_LOCUS42344</name>
</gene>
<dbReference type="SUPFAM" id="SSF53098">
    <property type="entry name" value="Ribonuclease H-like"/>
    <property type="match status" value="1"/>
</dbReference>
<keyword evidence="3" id="KW-1185">Reference proteome</keyword>
<dbReference type="Pfam" id="PF13976">
    <property type="entry name" value="gag_pre-integrs"/>
    <property type="match status" value="1"/>
</dbReference>
<reference evidence="2" key="1">
    <citation type="submission" date="2020-01" db="EMBL/GenBank/DDBJ databases">
        <authorList>
            <person name="Mishra B."/>
        </authorList>
    </citation>
    <scope>NUCLEOTIDE SEQUENCE [LARGE SCALE GENOMIC DNA]</scope>
</reference>
<dbReference type="AlphaFoldDB" id="A0A6D2KPU1"/>